<feature type="compositionally biased region" description="Basic and acidic residues" evidence="8">
    <location>
        <begin position="33"/>
        <end position="54"/>
    </location>
</feature>
<evidence type="ECO:0000256" key="7">
    <source>
        <dbReference type="ARBA" id="ARBA00023288"/>
    </source>
</evidence>
<sequence length="158" mass="17595">MKKINKILFSLGSVASLVSLPLVAANCNGTNKQNEEKSPAKNPEKNPDKNKEGETSTTTPATNPETNTPKEKSQEEKALAASTYIYEVWGRDIYKYQSKTNKEPKKVNEFSIEDILKKQKANEEKATNANLVPKKIDPNKESNSKLVNGWLNSLKSLN</sequence>
<evidence type="ECO:0000313" key="10">
    <source>
        <dbReference type="EMBL" id="PZV99973.1"/>
    </source>
</evidence>
<feature type="chain" id="PRO_5015986357" description="Lipoprotein" evidence="9">
    <location>
        <begin position="25"/>
        <end position="158"/>
    </location>
</feature>
<name>A0A2W7G212_9BACT</name>
<organism evidence="10 11">
    <name type="scientific">Metamycoplasma auris</name>
    <dbReference type="NCBI Taxonomy" id="51363"/>
    <lineage>
        <taxon>Bacteria</taxon>
        <taxon>Bacillati</taxon>
        <taxon>Mycoplasmatota</taxon>
        <taxon>Mycoplasmoidales</taxon>
        <taxon>Metamycoplasmataceae</taxon>
        <taxon>Metamycoplasma</taxon>
    </lineage>
</organism>
<dbReference type="NCBIfam" id="NF033817">
    <property type="entry name" value="Mplas_variab_LP"/>
    <property type="match status" value="1"/>
</dbReference>
<reference evidence="10 11" key="1">
    <citation type="submission" date="2018-06" db="EMBL/GenBank/DDBJ databases">
        <title>Genomic Encyclopedia of Archaeal and Bacterial Type Strains, Phase II (KMG-II): from individual species to whole genera.</title>
        <authorList>
            <person name="Goeker M."/>
        </authorList>
    </citation>
    <scope>NUCLEOTIDE SEQUENCE [LARGE SCALE GENOMIC DNA]</scope>
    <source>
        <strain evidence="10 11">ATCC 51348</strain>
    </source>
</reference>
<dbReference type="RefSeq" id="WP_111518548.1">
    <property type="nucleotide sequence ID" value="NZ_QKUB01000004.1"/>
</dbReference>
<comment type="subcellular location">
    <subcellularLocation>
        <location evidence="1">Cell membrane</location>
        <topology evidence="1">Lipid-anchor</topology>
    </subcellularLocation>
</comment>
<keyword evidence="2" id="KW-1003">Cell membrane</keyword>
<dbReference type="InterPro" id="IPR049890">
    <property type="entry name" value="VlpA-F-like_signal"/>
</dbReference>
<evidence type="ECO:0000256" key="6">
    <source>
        <dbReference type="ARBA" id="ARBA00023139"/>
    </source>
</evidence>
<feature type="compositionally biased region" description="Low complexity" evidence="8">
    <location>
        <begin position="55"/>
        <end position="67"/>
    </location>
</feature>
<dbReference type="Proteomes" id="UP000249646">
    <property type="component" value="Unassembled WGS sequence"/>
</dbReference>
<evidence type="ECO:0000256" key="5">
    <source>
        <dbReference type="ARBA" id="ARBA00023136"/>
    </source>
</evidence>
<dbReference type="GO" id="GO:0005886">
    <property type="term" value="C:plasma membrane"/>
    <property type="evidence" value="ECO:0007669"/>
    <property type="project" value="UniProtKB-SubCell"/>
</dbReference>
<gene>
    <name evidence="10" type="ORF">BCF89_10452</name>
</gene>
<protein>
    <recommendedName>
        <fullName evidence="12">Lipoprotein</fullName>
    </recommendedName>
</protein>
<dbReference type="OrthoDB" id="398381at2"/>
<keyword evidence="4" id="KW-0677">Repeat</keyword>
<keyword evidence="3 9" id="KW-0732">Signal</keyword>
<evidence type="ECO:0000256" key="9">
    <source>
        <dbReference type="SAM" id="SignalP"/>
    </source>
</evidence>
<evidence type="ECO:0000256" key="4">
    <source>
        <dbReference type="ARBA" id="ARBA00022737"/>
    </source>
</evidence>
<evidence type="ECO:0000256" key="1">
    <source>
        <dbReference type="ARBA" id="ARBA00004193"/>
    </source>
</evidence>
<evidence type="ECO:0008006" key="12">
    <source>
        <dbReference type="Google" id="ProtNLM"/>
    </source>
</evidence>
<comment type="caution">
    <text evidence="10">The sequence shown here is derived from an EMBL/GenBank/DDBJ whole genome shotgun (WGS) entry which is preliminary data.</text>
</comment>
<dbReference type="EMBL" id="QKUB01000004">
    <property type="protein sequence ID" value="PZV99973.1"/>
    <property type="molecule type" value="Genomic_DNA"/>
</dbReference>
<proteinExistence type="predicted"/>
<keyword evidence="11" id="KW-1185">Reference proteome</keyword>
<feature type="signal peptide" evidence="9">
    <location>
        <begin position="1"/>
        <end position="24"/>
    </location>
</feature>
<feature type="compositionally biased region" description="Basic and acidic residues" evidence="8">
    <location>
        <begin position="68"/>
        <end position="77"/>
    </location>
</feature>
<feature type="region of interest" description="Disordered" evidence="8">
    <location>
        <begin position="28"/>
        <end position="77"/>
    </location>
</feature>
<keyword evidence="5" id="KW-0472">Membrane</keyword>
<evidence type="ECO:0000256" key="8">
    <source>
        <dbReference type="SAM" id="MobiDB-lite"/>
    </source>
</evidence>
<keyword evidence="7" id="KW-0449">Lipoprotein</keyword>
<accession>A0A2W7G212</accession>
<evidence type="ECO:0000313" key="11">
    <source>
        <dbReference type="Proteomes" id="UP000249646"/>
    </source>
</evidence>
<dbReference type="AlphaFoldDB" id="A0A2W7G212"/>
<keyword evidence="6" id="KW-0564">Palmitate</keyword>
<evidence type="ECO:0000256" key="2">
    <source>
        <dbReference type="ARBA" id="ARBA00022475"/>
    </source>
</evidence>
<evidence type="ECO:0000256" key="3">
    <source>
        <dbReference type="ARBA" id="ARBA00022729"/>
    </source>
</evidence>